<reference evidence="3 4" key="1">
    <citation type="journal article" date="2024" name="Science">
        <title>Giant polyketide synthase enzymes in the biosynthesis of giant marine polyether toxins.</title>
        <authorList>
            <person name="Fallon T.R."/>
            <person name="Shende V.V."/>
            <person name="Wierzbicki I.H."/>
            <person name="Pendleton A.L."/>
            <person name="Watervoot N.F."/>
            <person name="Auber R.P."/>
            <person name="Gonzalez D.J."/>
            <person name="Wisecaver J.H."/>
            <person name="Moore B.S."/>
        </authorList>
    </citation>
    <scope>NUCLEOTIDE SEQUENCE [LARGE SCALE GENOMIC DNA]</scope>
    <source>
        <strain evidence="3 4">12B1</strain>
    </source>
</reference>
<keyword evidence="4" id="KW-1185">Reference proteome</keyword>
<evidence type="ECO:0000313" key="4">
    <source>
        <dbReference type="Proteomes" id="UP001515480"/>
    </source>
</evidence>
<sequence>MSGLRGAVRRLSVQLITNEGHFKSAVAKPSLTVVYFTAEWCGPCKRIAPVFAELARENPAVAFVKVDVDEHPDIAGDAGVMAMPTFQFMKSNVVLQTIVGADDKKLAECVRDYA</sequence>
<name>A0AB34IB43_PRYPA</name>
<evidence type="ECO:0000313" key="3">
    <source>
        <dbReference type="EMBL" id="KAL1495527.1"/>
    </source>
</evidence>
<accession>A0AB34IB43</accession>
<dbReference type="SUPFAM" id="SSF52833">
    <property type="entry name" value="Thioredoxin-like"/>
    <property type="match status" value="1"/>
</dbReference>
<dbReference type="AlphaFoldDB" id="A0AB34IB43"/>
<comment type="caution">
    <text evidence="3">The sequence shown here is derived from an EMBL/GenBank/DDBJ whole genome shotgun (WGS) entry which is preliminary data.</text>
</comment>
<dbReference type="InterPro" id="IPR036249">
    <property type="entry name" value="Thioredoxin-like_sf"/>
</dbReference>
<keyword evidence="1" id="KW-1015">Disulfide bond</keyword>
<dbReference type="Gene3D" id="3.40.30.10">
    <property type="entry name" value="Glutaredoxin"/>
    <property type="match status" value="1"/>
</dbReference>
<protein>
    <recommendedName>
        <fullName evidence="2">Thioredoxin domain-containing protein</fullName>
    </recommendedName>
</protein>
<proteinExistence type="predicted"/>
<dbReference type="Pfam" id="PF00085">
    <property type="entry name" value="Thioredoxin"/>
    <property type="match status" value="1"/>
</dbReference>
<evidence type="ECO:0000259" key="2">
    <source>
        <dbReference type="PROSITE" id="PS51352"/>
    </source>
</evidence>
<dbReference type="PROSITE" id="PS00194">
    <property type="entry name" value="THIOREDOXIN_1"/>
    <property type="match status" value="1"/>
</dbReference>
<dbReference type="InterPro" id="IPR013766">
    <property type="entry name" value="Thioredoxin_domain"/>
</dbReference>
<dbReference type="PANTHER" id="PTHR46115">
    <property type="entry name" value="THIOREDOXIN-LIKE PROTEIN 1"/>
    <property type="match status" value="1"/>
</dbReference>
<dbReference type="InterPro" id="IPR017937">
    <property type="entry name" value="Thioredoxin_CS"/>
</dbReference>
<evidence type="ECO:0000256" key="1">
    <source>
        <dbReference type="ARBA" id="ARBA00023157"/>
    </source>
</evidence>
<dbReference type="CDD" id="cd02947">
    <property type="entry name" value="TRX_family"/>
    <property type="match status" value="1"/>
</dbReference>
<dbReference type="PRINTS" id="PR00421">
    <property type="entry name" value="THIOREDOXIN"/>
</dbReference>
<dbReference type="Proteomes" id="UP001515480">
    <property type="component" value="Unassembled WGS sequence"/>
</dbReference>
<gene>
    <name evidence="3" type="ORF">AB1Y20_016891</name>
</gene>
<feature type="domain" description="Thioredoxin" evidence="2">
    <location>
        <begin position="4"/>
        <end position="114"/>
    </location>
</feature>
<organism evidence="3 4">
    <name type="scientific">Prymnesium parvum</name>
    <name type="common">Toxic golden alga</name>
    <dbReference type="NCBI Taxonomy" id="97485"/>
    <lineage>
        <taxon>Eukaryota</taxon>
        <taxon>Haptista</taxon>
        <taxon>Haptophyta</taxon>
        <taxon>Prymnesiophyceae</taxon>
        <taxon>Prymnesiales</taxon>
        <taxon>Prymnesiaceae</taxon>
        <taxon>Prymnesium</taxon>
    </lineage>
</organism>
<dbReference type="EMBL" id="JBGBPQ010000032">
    <property type="protein sequence ID" value="KAL1495527.1"/>
    <property type="molecule type" value="Genomic_DNA"/>
</dbReference>
<dbReference type="PROSITE" id="PS51352">
    <property type="entry name" value="THIOREDOXIN_2"/>
    <property type="match status" value="1"/>
</dbReference>